<dbReference type="Pfam" id="PF08478">
    <property type="entry name" value="POTRA_1"/>
    <property type="match status" value="1"/>
</dbReference>
<keyword evidence="3" id="KW-0132">Cell division</keyword>
<evidence type="ECO:0000256" key="3">
    <source>
        <dbReference type="ARBA" id="ARBA00022618"/>
    </source>
</evidence>
<feature type="transmembrane region" description="Helical" evidence="9">
    <location>
        <begin position="24"/>
        <end position="42"/>
    </location>
</feature>
<keyword evidence="5 9" id="KW-1133">Transmembrane helix</keyword>
<keyword evidence="7" id="KW-0131">Cell cycle</keyword>
<dbReference type="InterPro" id="IPR034746">
    <property type="entry name" value="POTRA"/>
</dbReference>
<organism evidence="11 12">
    <name type="scientific">Eiseniibacteriota bacterium</name>
    <dbReference type="NCBI Taxonomy" id="2212470"/>
    <lineage>
        <taxon>Bacteria</taxon>
        <taxon>Candidatus Eiseniibacteriota</taxon>
    </lineage>
</organism>
<gene>
    <name evidence="11" type="ORF">E6K73_04445</name>
</gene>
<evidence type="ECO:0000256" key="7">
    <source>
        <dbReference type="ARBA" id="ARBA00023306"/>
    </source>
</evidence>
<proteinExistence type="predicted"/>
<reference evidence="11 12" key="1">
    <citation type="journal article" date="2019" name="Nat. Microbiol.">
        <title>Mediterranean grassland soil C-N compound turnover is dependent on rainfall and depth, and is mediated by genomically divergent microorganisms.</title>
        <authorList>
            <person name="Diamond S."/>
            <person name="Andeer P.F."/>
            <person name="Li Z."/>
            <person name="Crits-Christoph A."/>
            <person name="Burstein D."/>
            <person name="Anantharaman K."/>
            <person name="Lane K.R."/>
            <person name="Thomas B.C."/>
            <person name="Pan C."/>
            <person name="Northen T.R."/>
            <person name="Banfield J.F."/>
        </authorList>
    </citation>
    <scope>NUCLEOTIDE SEQUENCE [LARGE SCALE GENOMIC DNA]</scope>
    <source>
        <strain evidence="11">WS_3</strain>
    </source>
</reference>
<name>A0A538SKH0_UNCEI</name>
<feature type="compositionally biased region" description="Low complexity" evidence="8">
    <location>
        <begin position="273"/>
        <end position="288"/>
    </location>
</feature>
<dbReference type="PROSITE" id="PS51779">
    <property type="entry name" value="POTRA"/>
    <property type="match status" value="1"/>
</dbReference>
<dbReference type="AlphaFoldDB" id="A0A538SKH0"/>
<keyword evidence="4 9" id="KW-0812">Transmembrane</keyword>
<evidence type="ECO:0000313" key="11">
    <source>
        <dbReference type="EMBL" id="TMQ51868.1"/>
    </source>
</evidence>
<dbReference type="PANTHER" id="PTHR35851">
    <property type="entry name" value="CELL DIVISION PROTEIN FTSQ"/>
    <property type="match status" value="1"/>
</dbReference>
<dbReference type="PANTHER" id="PTHR35851:SF1">
    <property type="entry name" value="CELL DIVISION PROTEIN FTSQ"/>
    <property type="match status" value="1"/>
</dbReference>
<dbReference type="EMBL" id="VBOT01000052">
    <property type="protein sequence ID" value="TMQ51868.1"/>
    <property type="molecule type" value="Genomic_DNA"/>
</dbReference>
<evidence type="ECO:0000256" key="4">
    <source>
        <dbReference type="ARBA" id="ARBA00022692"/>
    </source>
</evidence>
<evidence type="ECO:0000256" key="5">
    <source>
        <dbReference type="ARBA" id="ARBA00022989"/>
    </source>
</evidence>
<evidence type="ECO:0000256" key="6">
    <source>
        <dbReference type="ARBA" id="ARBA00023136"/>
    </source>
</evidence>
<dbReference type="Gene3D" id="3.10.20.310">
    <property type="entry name" value="membrane protein fhac"/>
    <property type="match status" value="1"/>
</dbReference>
<feature type="domain" description="POTRA" evidence="10">
    <location>
        <begin position="50"/>
        <end position="118"/>
    </location>
</feature>
<evidence type="ECO:0000313" key="12">
    <source>
        <dbReference type="Proteomes" id="UP000320184"/>
    </source>
</evidence>
<keyword evidence="6 9" id="KW-0472">Membrane</keyword>
<evidence type="ECO:0000256" key="8">
    <source>
        <dbReference type="SAM" id="MobiDB-lite"/>
    </source>
</evidence>
<dbReference type="InterPro" id="IPR013685">
    <property type="entry name" value="POTRA_FtsQ_type"/>
</dbReference>
<accession>A0A538SKH0</accession>
<evidence type="ECO:0000259" key="10">
    <source>
        <dbReference type="PROSITE" id="PS51779"/>
    </source>
</evidence>
<dbReference type="Proteomes" id="UP000320184">
    <property type="component" value="Unassembled WGS sequence"/>
</dbReference>
<dbReference type="GO" id="GO:0016020">
    <property type="term" value="C:membrane"/>
    <property type="evidence" value="ECO:0007669"/>
    <property type="project" value="UniProtKB-SubCell"/>
</dbReference>
<dbReference type="InterPro" id="IPR026579">
    <property type="entry name" value="FtsQ"/>
</dbReference>
<feature type="region of interest" description="Disordered" evidence="8">
    <location>
        <begin position="259"/>
        <end position="295"/>
    </location>
</feature>
<comment type="subcellular location">
    <subcellularLocation>
        <location evidence="1">Membrane</location>
    </subcellularLocation>
</comment>
<protein>
    <submittedName>
        <fullName evidence="11">FtsQ-type POTRA domain-containing protein</fullName>
    </submittedName>
</protein>
<sequence length="295" mass="31779">MTFYQGRALRREAPAPRPRRGRRALRVALVALGIALFAHLPWEGLRRKVAVVEGVRVEGLRTLDAVRVRGIAGIQPGQDLFSVDCARARQRLLADSRIERAEVRREWPRGIRVRVVERAPVLLVRHGSPWELDSAGVMLRPLAEGVVADVPMLSGVSFEGVPDGARVSTAEARRGLGWVQALSASDLQLGGQVSEIDVSDARVTALTWMSGTRVLAPAWPPGSRRLSALRAVLADLVLRGTAAREIDLRFADQVIVRPVEPDERAAAPPGPVPRAGESGAVAAGAQAAPEPQHDP</sequence>
<dbReference type="GO" id="GO:0090529">
    <property type="term" value="P:cell septum assembly"/>
    <property type="evidence" value="ECO:0007669"/>
    <property type="project" value="InterPro"/>
</dbReference>
<evidence type="ECO:0000256" key="9">
    <source>
        <dbReference type="SAM" id="Phobius"/>
    </source>
</evidence>
<evidence type="ECO:0000256" key="2">
    <source>
        <dbReference type="ARBA" id="ARBA00022475"/>
    </source>
</evidence>
<comment type="caution">
    <text evidence="11">The sequence shown here is derived from an EMBL/GenBank/DDBJ whole genome shotgun (WGS) entry which is preliminary data.</text>
</comment>
<evidence type="ECO:0000256" key="1">
    <source>
        <dbReference type="ARBA" id="ARBA00004370"/>
    </source>
</evidence>
<keyword evidence="2" id="KW-1003">Cell membrane</keyword>